<dbReference type="PANTHER" id="PTHR42928">
    <property type="entry name" value="TRICARBOXYLATE-BINDING PROTEIN"/>
    <property type="match status" value="1"/>
</dbReference>
<dbReference type="PROSITE" id="PS51257">
    <property type="entry name" value="PROKAR_LIPOPROTEIN"/>
    <property type="match status" value="1"/>
</dbReference>
<dbReference type="Gene3D" id="3.40.190.10">
    <property type="entry name" value="Periplasmic binding protein-like II"/>
    <property type="match status" value="1"/>
</dbReference>
<comment type="similarity">
    <text evidence="1">Belongs to the UPF0065 (bug) family.</text>
</comment>
<dbReference type="InterPro" id="IPR005064">
    <property type="entry name" value="BUG"/>
</dbReference>
<dbReference type="Gene3D" id="3.40.190.150">
    <property type="entry name" value="Bordetella uptake gene, domain 1"/>
    <property type="match status" value="1"/>
</dbReference>
<evidence type="ECO:0000256" key="2">
    <source>
        <dbReference type="SAM" id="SignalP"/>
    </source>
</evidence>
<accession>A0ABV9DSW4</accession>
<evidence type="ECO:0000256" key="1">
    <source>
        <dbReference type="ARBA" id="ARBA00006987"/>
    </source>
</evidence>
<dbReference type="InterPro" id="IPR042100">
    <property type="entry name" value="Bug_dom1"/>
</dbReference>
<feature type="chain" id="PRO_5046288437" evidence="2">
    <location>
        <begin position="23"/>
        <end position="332"/>
    </location>
</feature>
<dbReference type="SUPFAM" id="SSF53850">
    <property type="entry name" value="Periplasmic binding protein-like II"/>
    <property type="match status" value="1"/>
</dbReference>
<dbReference type="PIRSF" id="PIRSF017082">
    <property type="entry name" value="YflP"/>
    <property type="match status" value="1"/>
</dbReference>
<organism evidence="3 4">
    <name type="scientific">Nocardiopsis mangrovi</name>
    <dbReference type="NCBI Taxonomy" id="1179818"/>
    <lineage>
        <taxon>Bacteria</taxon>
        <taxon>Bacillati</taxon>
        <taxon>Actinomycetota</taxon>
        <taxon>Actinomycetes</taxon>
        <taxon>Streptosporangiales</taxon>
        <taxon>Nocardiopsidaceae</taxon>
        <taxon>Nocardiopsis</taxon>
    </lineage>
</organism>
<dbReference type="EMBL" id="JBHSFQ010000003">
    <property type="protein sequence ID" value="MFC4561060.1"/>
    <property type="molecule type" value="Genomic_DNA"/>
</dbReference>
<feature type="signal peptide" evidence="2">
    <location>
        <begin position="1"/>
        <end position="22"/>
    </location>
</feature>
<protein>
    <submittedName>
        <fullName evidence="3">Bug family tripartite tricarboxylate transporter substrate binding protein</fullName>
    </submittedName>
</protein>
<dbReference type="Pfam" id="PF03401">
    <property type="entry name" value="TctC"/>
    <property type="match status" value="1"/>
</dbReference>
<keyword evidence="4" id="KW-1185">Reference proteome</keyword>
<reference evidence="4" key="1">
    <citation type="journal article" date="2019" name="Int. J. Syst. Evol. Microbiol.">
        <title>The Global Catalogue of Microorganisms (GCM) 10K type strain sequencing project: providing services to taxonomists for standard genome sequencing and annotation.</title>
        <authorList>
            <consortium name="The Broad Institute Genomics Platform"/>
            <consortium name="The Broad Institute Genome Sequencing Center for Infectious Disease"/>
            <person name="Wu L."/>
            <person name="Ma J."/>
        </authorList>
    </citation>
    <scope>NUCLEOTIDE SEQUENCE [LARGE SCALE GENOMIC DNA]</scope>
    <source>
        <strain evidence="4">XZYJ18</strain>
    </source>
</reference>
<evidence type="ECO:0000313" key="3">
    <source>
        <dbReference type="EMBL" id="MFC4561060.1"/>
    </source>
</evidence>
<comment type="caution">
    <text evidence="3">The sequence shown here is derived from an EMBL/GenBank/DDBJ whole genome shotgun (WGS) entry which is preliminary data.</text>
</comment>
<dbReference type="RefSeq" id="WP_378571682.1">
    <property type="nucleotide sequence ID" value="NZ_JBHSFQ010000003.1"/>
</dbReference>
<dbReference type="CDD" id="cd07012">
    <property type="entry name" value="PBP2_Bug_TTT"/>
    <property type="match status" value="1"/>
</dbReference>
<proteinExistence type="inferred from homology"/>
<sequence length="332" mass="33823">MRAALPAAAAAVVLLASGCTIGGIEDTGAVADYPAQNLTILAPGSPGGGWDTRARSIGDALTQCGVIDRSVTVENTPGAGGTIGLAQFSANSGDPHRLMVMDTVTMLGGIVGNRSPVDLDDVTPIAGLTLSTNVVVVPEQSPHESLEDLVAAFRADPRGTSWVGGSLGGPDHILVGLLAREYDIPVGDLNYVATAGGGEVMNLLNSGTADAAVSTLAELRPQIEAGALRPLAAGGDEASAESIGAPTLDDLGLADLDQASVGGVMAPGDLSPEQREAVVDMVAEMRGTGCWQEALERNDWADAWLPGDEFGDRIADHREQVTALLDELGLAS</sequence>
<evidence type="ECO:0000313" key="4">
    <source>
        <dbReference type="Proteomes" id="UP001595923"/>
    </source>
</evidence>
<name>A0ABV9DSW4_9ACTN</name>
<keyword evidence="2" id="KW-0732">Signal</keyword>
<dbReference type="Proteomes" id="UP001595923">
    <property type="component" value="Unassembled WGS sequence"/>
</dbReference>
<dbReference type="PANTHER" id="PTHR42928:SF3">
    <property type="entry name" value="UPF0065 PROTEIN YFLP"/>
    <property type="match status" value="1"/>
</dbReference>
<gene>
    <name evidence="3" type="ORF">ACFO4E_04235</name>
</gene>